<dbReference type="Proteomes" id="UP001634394">
    <property type="component" value="Unassembled WGS sequence"/>
</dbReference>
<feature type="non-terminal residue" evidence="2">
    <location>
        <position position="1"/>
    </location>
</feature>
<dbReference type="InterPro" id="IPR053793">
    <property type="entry name" value="PB1-like"/>
</dbReference>
<dbReference type="PROSITE" id="PS51745">
    <property type="entry name" value="PB1"/>
    <property type="match status" value="1"/>
</dbReference>
<dbReference type="AlphaFoldDB" id="A0ABD3VIL3"/>
<accession>A0ABD3VIL3</accession>
<evidence type="ECO:0000313" key="2">
    <source>
        <dbReference type="EMBL" id="KAL3861419.1"/>
    </source>
</evidence>
<dbReference type="EMBL" id="JBJQND010000011">
    <property type="protein sequence ID" value="KAL3861419.1"/>
    <property type="molecule type" value="Genomic_DNA"/>
</dbReference>
<dbReference type="Gene3D" id="3.10.20.90">
    <property type="entry name" value="Phosphatidylinositol 3-kinase Catalytic Subunit, Chain A, domain 1"/>
    <property type="match status" value="1"/>
</dbReference>
<evidence type="ECO:0000313" key="3">
    <source>
        <dbReference type="Proteomes" id="UP001634394"/>
    </source>
</evidence>
<sequence length="66" mass="7671">DILITNVNHGISFEDFCAEIKDICKFDDRQPFTVKWVDEEGDPCTISSQMELDEAIRLYEINKDSE</sequence>
<proteinExistence type="predicted"/>
<comment type="caution">
    <text evidence="2">The sequence shown here is derived from an EMBL/GenBank/DDBJ whole genome shotgun (WGS) entry which is preliminary data.</text>
</comment>
<feature type="domain" description="PB1" evidence="1">
    <location>
        <begin position="1"/>
        <end position="66"/>
    </location>
</feature>
<feature type="non-terminal residue" evidence="2">
    <location>
        <position position="66"/>
    </location>
</feature>
<organism evidence="2 3">
    <name type="scientific">Sinanodonta woodiana</name>
    <name type="common">Chinese pond mussel</name>
    <name type="synonym">Anodonta woodiana</name>
    <dbReference type="NCBI Taxonomy" id="1069815"/>
    <lineage>
        <taxon>Eukaryota</taxon>
        <taxon>Metazoa</taxon>
        <taxon>Spiralia</taxon>
        <taxon>Lophotrochozoa</taxon>
        <taxon>Mollusca</taxon>
        <taxon>Bivalvia</taxon>
        <taxon>Autobranchia</taxon>
        <taxon>Heteroconchia</taxon>
        <taxon>Palaeoheterodonta</taxon>
        <taxon>Unionida</taxon>
        <taxon>Unionoidea</taxon>
        <taxon>Unionidae</taxon>
        <taxon>Unioninae</taxon>
        <taxon>Sinanodonta</taxon>
    </lineage>
</organism>
<protein>
    <recommendedName>
        <fullName evidence="1">PB1 domain-containing protein</fullName>
    </recommendedName>
</protein>
<dbReference type="SUPFAM" id="SSF54277">
    <property type="entry name" value="CAD &amp; PB1 domains"/>
    <property type="match status" value="1"/>
</dbReference>
<dbReference type="FunFam" id="3.10.20.90:FF:000071">
    <property type="entry name" value="Protein kinase C"/>
    <property type="match status" value="1"/>
</dbReference>
<dbReference type="Pfam" id="PF00564">
    <property type="entry name" value="PB1"/>
    <property type="match status" value="1"/>
</dbReference>
<gene>
    <name evidence="2" type="ORF">ACJMK2_007453</name>
</gene>
<dbReference type="SMART" id="SM00666">
    <property type="entry name" value="PB1"/>
    <property type="match status" value="1"/>
</dbReference>
<name>A0ABD3VIL3_SINWO</name>
<keyword evidence="3" id="KW-1185">Reference proteome</keyword>
<reference evidence="2 3" key="1">
    <citation type="submission" date="2024-11" db="EMBL/GenBank/DDBJ databases">
        <title>Chromosome-level genome assembly of the freshwater bivalve Anodonta woodiana.</title>
        <authorList>
            <person name="Chen X."/>
        </authorList>
    </citation>
    <scope>NUCLEOTIDE SEQUENCE [LARGE SCALE GENOMIC DNA]</scope>
    <source>
        <strain evidence="2">MN2024</strain>
        <tissue evidence="2">Gills</tissue>
    </source>
</reference>
<dbReference type="InterPro" id="IPR000270">
    <property type="entry name" value="PB1_dom"/>
</dbReference>
<evidence type="ECO:0000259" key="1">
    <source>
        <dbReference type="PROSITE" id="PS51745"/>
    </source>
</evidence>